<evidence type="ECO:0000313" key="2">
    <source>
        <dbReference type="Proteomes" id="UP001172159"/>
    </source>
</evidence>
<comment type="caution">
    <text evidence="1">The sequence shown here is derived from an EMBL/GenBank/DDBJ whole genome shotgun (WGS) entry which is preliminary data.</text>
</comment>
<dbReference type="EMBL" id="JAUKTV010000002">
    <property type="protein sequence ID" value="KAK0744957.1"/>
    <property type="molecule type" value="Genomic_DNA"/>
</dbReference>
<proteinExistence type="predicted"/>
<name>A0AA40ET42_9PEZI</name>
<dbReference type="Proteomes" id="UP001172159">
    <property type="component" value="Unassembled WGS sequence"/>
</dbReference>
<dbReference type="AlphaFoldDB" id="A0AA40ET42"/>
<sequence length="172" mass="18633">MASSNKSDHMVLDDEVAESTAMVQALAITGCPSASAMSLAIAKKPRVIADQLMGDDTCTSDLAKLATEKAGEEPGTAAFLAGVGIRKVDASLRFLEWQTRNDQNDTTGYIDFVRKIMEKLGSDMTQIAKTVMDDMHKKLQDLKDEEERRFQAELAARKARAAAKGCSADDSD</sequence>
<accession>A0AA40ET42</accession>
<gene>
    <name evidence="1" type="ORF">B0T21DRAFT_408022</name>
</gene>
<evidence type="ECO:0000313" key="1">
    <source>
        <dbReference type="EMBL" id="KAK0744957.1"/>
    </source>
</evidence>
<dbReference type="PROSITE" id="PS51257">
    <property type="entry name" value="PROKAR_LIPOPROTEIN"/>
    <property type="match status" value="1"/>
</dbReference>
<reference evidence="1" key="1">
    <citation type="submission" date="2023-06" db="EMBL/GenBank/DDBJ databases">
        <title>Genome-scale phylogeny and comparative genomics of the fungal order Sordariales.</title>
        <authorList>
            <consortium name="Lawrence Berkeley National Laboratory"/>
            <person name="Hensen N."/>
            <person name="Bonometti L."/>
            <person name="Westerberg I."/>
            <person name="Brannstrom I.O."/>
            <person name="Guillou S."/>
            <person name="Cros-Aarteil S."/>
            <person name="Calhoun S."/>
            <person name="Haridas S."/>
            <person name="Kuo A."/>
            <person name="Mondo S."/>
            <person name="Pangilinan J."/>
            <person name="Riley R."/>
            <person name="Labutti K."/>
            <person name="Andreopoulos B."/>
            <person name="Lipzen A."/>
            <person name="Chen C."/>
            <person name="Yanf M."/>
            <person name="Daum C."/>
            <person name="Ng V."/>
            <person name="Clum A."/>
            <person name="Steindorff A."/>
            <person name="Ohm R."/>
            <person name="Martin F."/>
            <person name="Silar P."/>
            <person name="Natvig D."/>
            <person name="Lalanne C."/>
            <person name="Gautier V."/>
            <person name="Ament-Velasquez S.L."/>
            <person name="Kruys A."/>
            <person name="Hutchinson M.I."/>
            <person name="Powell A.J."/>
            <person name="Barry K."/>
            <person name="Miller A.N."/>
            <person name="Grigoriev I.V."/>
            <person name="Debuchy R."/>
            <person name="Gladieux P."/>
            <person name="Thoren M.H."/>
            <person name="Johannesson H."/>
        </authorList>
    </citation>
    <scope>NUCLEOTIDE SEQUENCE</scope>
    <source>
        <strain evidence="1">CBS 540.89</strain>
    </source>
</reference>
<keyword evidence="2" id="KW-1185">Reference proteome</keyword>
<organism evidence="1 2">
    <name type="scientific">Apiosordaria backusii</name>
    <dbReference type="NCBI Taxonomy" id="314023"/>
    <lineage>
        <taxon>Eukaryota</taxon>
        <taxon>Fungi</taxon>
        <taxon>Dikarya</taxon>
        <taxon>Ascomycota</taxon>
        <taxon>Pezizomycotina</taxon>
        <taxon>Sordariomycetes</taxon>
        <taxon>Sordariomycetidae</taxon>
        <taxon>Sordariales</taxon>
        <taxon>Lasiosphaeriaceae</taxon>
        <taxon>Apiosordaria</taxon>
    </lineage>
</organism>
<protein>
    <submittedName>
        <fullName evidence="1">Uncharacterized protein</fullName>
    </submittedName>
</protein>